<name>A0A2H3BLC3_9AGAR</name>
<reference evidence="2" key="1">
    <citation type="journal article" date="2017" name="Nat. Ecol. Evol.">
        <title>Genome expansion and lineage-specific genetic innovations in the forest pathogenic fungi Armillaria.</title>
        <authorList>
            <person name="Sipos G."/>
            <person name="Prasanna A.N."/>
            <person name="Walter M.C."/>
            <person name="O'Connor E."/>
            <person name="Balint B."/>
            <person name="Krizsan K."/>
            <person name="Kiss B."/>
            <person name="Hess J."/>
            <person name="Varga T."/>
            <person name="Slot J."/>
            <person name="Riley R."/>
            <person name="Boka B."/>
            <person name="Rigling D."/>
            <person name="Barry K."/>
            <person name="Lee J."/>
            <person name="Mihaltcheva S."/>
            <person name="LaButti K."/>
            <person name="Lipzen A."/>
            <person name="Waldron R."/>
            <person name="Moloney N.M."/>
            <person name="Sperisen C."/>
            <person name="Kredics L."/>
            <person name="Vagvoelgyi C."/>
            <person name="Patrignani A."/>
            <person name="Fitzpatrick D."/>
            <person name="Nagy I."/>
            <person name="Doyle S."/>
            <person name="Anderson J.B."/>
            <person name="Grigoriev I.V."/>
            <person name="Gueldener U."/>
            <person name="Muensterkoetter M."/>
            <person name="Nagy L.G."/>
        </authorList>
    </citation>
    <scope>NUCLEOTIDE SEQUENCE [LARGE SCALE GENOMIC DNA]</scope>
    <source>
        <strain evidence="2">28-4</strain>
    </source>
</reference>
<accession>A0A2H3BLC3</accession>
<evidence type="ECO:0000313" key="1">
    <source>
        <dbReference type="EMBL" id="PBK63856.1"/>
    </source>
</evidence>
<protein>
    <submittedName>
        <fullName evidence="1">Uncharacterized protein</fullName>
    </submittedName>
</protein>
<gene>
    <name evidence="1" type="ORF">ARMSODRAFT_1023511</name>
</gene>
<proteinExistence type="predicted"/>
<dbReference type="AlphaFoldDB" id="A0A2H3BLC3"/>
<organism evidence="1 2">
    <name type="scientific">Armillaria solidipes</name>
    <dbReference type="NCBI Taxonomy" id="1076256"/>
    <lineage>
        <taxon>Eukaryota</taxon>
        <taxon>Fungi</taxon>
        <taxon>Dikarya</taxon>
        <taxon>Basidiomycota</taxon>
        <taxon>Agaricomycotina</taxon>
        <taxon>Agaricomycetes</taxon>
        <taxon>Agaricomycetidae</taxon>
        <taxon>Agaricales</taxon>
        <taxon>Marasmiineae</taxon>
        <taxon>Physalacriaceae</taxon>
        <taxon>Armillaria</taxon>
    </lineage>
</organism>
<sequence>MALNVGLGAIPARLRLMFLIFPDSLRILLRGDIPAADNILTKIEADAMASDEDEPACAYGLRV</sequence>
<dbReference type="Proteomes" id="UP000218334">
    <property type="component" value="Unassembled WGS sequence"/>
</dbReference>
<evidence type="ECO:0000313" key="2">
    <source>
        <dbReference type="Proteomes" id="UP000218334"/>
    </source>
</evidence>
<dbReference type="EMBL" id="KZ293455">
    <property type="protein sequence ID" value="PBK63856.1"/>
    <property type="molecule type" value="Genomic_DNA"/>
</dbReference>
<keyword evidence="2" id="KW-1185">Reference proteome</keyword>